<dbReference type="InterPro" id="IPR000742">
    <property type="entry name" value="EGF"/>
</dbReference>
<protein>
    <recommendedName>
        <fullName evidence="16">EGF-like domain-containing protein</fullName>
    </recommendedName>
</protein>
<dbReference type="GO" id="GO:0007154">
    <property type="term" value="P:cell communication"/>
    <property type="evidence" value="ECO:0007669"/>
    <property type="project" value="UniProtKB-ARBA"/>
</dbReference>
<feature type="compositionally biased region" description="Polar residues" evidence="13">
    <location>
        <begin position="29"/>
        <end position="43"/>
    </location>
</feature>
<sequence>MMLPGPRLLLRAVLLLGAARCSPAAPDSEWSTVGTPEHSSMTQGLPAESRPHRPAKAWGKAAGTPAPPEDVAAGREGLMMGYYRLPSSELSPADPEELQNQIRDPSQTPTDLQRTGTKHSLELNRTWTDPPSEPSRTGSNPPSEPSKTGTDPPSEPNKIRTNPPSEPSRTGTDPPSQPNRTRTDPPSEPNRTGTNPPSKPDRSETDPASEPNRMQIDSTSEPNRTDSDPPPEPSRTTTESPPEPNRTKINHLSEPNRPESNYPSERNRTETNQSSEPNRTDHPLNTDIEITQTEDHLGPHIYYRSEPDWTEMYIGQTSSAAGSTQKSATQRHLNKRTPHMDTTDMSTIRGRDRTLLSISNGSNVADITEIPNTYPTNSTRGSENITEDSPTTAVRNTSSEVAVPATYPLQTPSYVVTTYPSPTSHHMPNSTSPFRSVPVTTTNTRGSSKATEVTPNNSSIDLWSSSPSDFSPIRSSSSGLTSATAATTSTATSSSPLGEVTSPSQQPPSHVSSSPSIPSTFIAAAHSSVSPSLTETSSNTETTRTPNPLTAMSSTLGALASSTSLPPFLNMDSTPGTETNKTLVSSISPTDQTSTAKITSTSFSSETPGVVTERRSRDEVIPATQELTTTLMPMEAETTMMSTEGTPGVTVGTQLIGTFNQTRDNTPSTTSTMPTPSPRDTVRLTEQGHSILTSEGTTQTDPNTMAPRLENTVSTKGKKTLPYPLPQRTTPTVKYAATTVLTPLRTTSTAAASPCSSSPCHNGGLCVDSRDLKSYTCDCPAAWSGDLCSTDVDECLSSPCPAPSTCLNTRGSFSCQCPIGFLLQKAAGCVLVRTFLGHIEIPWSFLDGSDMKDRRLHQIKEDIVRIMNSSFSTIPGYYQSIVSSDSSDNLIVQNHFSLESNVTMFDLSRSLQNYAKVCETSPERPTSCQLVVHLQHRIRVLSLCHIRNPGCDNATAVCADPAGVALCQCKPGYYKYSKTDHSCRACDDGYRLESGACVRCPFGLGGFNCSNPYQLITVIIAAGGGGLLLILVIALAVTCCRKNKHDISKLIFKSGDFQMSPYAEYPKTQRSSEWGRETIEMQENGSTKNLLQMTDIYYSPGLRNSEIERNGLYPYNGLPGSRHSCIYPGQYNPSFINEENRRRDYF</sequence>
<keyword evidence="18" id="KW-1185">Reference proteome</keyword>
<dbReference type="PROSITE" id="PS01187">
    <property type="entry name" value="EGF_CA"/>
    <property type="match status" value="1"/>
</dbReference>
<feature type="transmembrane region" description="Helical" evidence="14">
    <location>
        <begin position="1015"/>
        <end position="1040"/>
    </location>
</feature>
<dbReference type="InterPro" id="IPR049883">
    <property type="entry name" value="NOTCH1_EGF-like"/>
</dbReference>
<feature type="compositionally biased region" description="Polar residues" evidence="13">
    <location>
        <begin position="123"/>
        <end position="151"/>
    </location>
</feature>
<evidence type="ECO:0000256" key="11">
    <source>
        <dbReference type="ARBA" id="ARBA00023180"/>
    </source>
</evidence>
<evidence type="ECO:0000256" key="15">
    <source>
        <dbReference type="SAM" id="SignalP"/>
    </source>
</evidence>
<keyword evidence="10 12" id="KW-1015">Disulfide bond</keyword>
<dbReference type="InterPro" id="IPR018097">
    <property type="entry name" value="EGF_Ca-bd_CS"/>
</dbReference>
<dbReference type="InterPro" id="IPR000152">
    <property type="entry name" value="EGF-type_Asp/Asn_hydroxyl_site"/>
</dbReference>
<reference evidence="17" key="1">
    <citation type="thesis" date="2020" institute="ProQuest LLC" country="789 East Eisenhower Parkway, Ann Arbor, MI, USA">
        <title>Comparative Genomics and Chromosome Evolution.</title>
        <authorList>
            <person name="Mudd A.B."/>
        </authorList>
    </citation>
    <scope>NUCLEOTIDE SEQUENCE</scope>
    <source>
        <strain evidence="17">HN-11 Male</strain>
        <tissue evidence="17">Kidney and liver</tissue>
    </source>
</reference>
<evidence type="ECO:0000256" key="9">
    <source>
        <dbReference type="ARBA" id="ARBA00023136"/>
    </source>
</evidence>
<keyword evidence="7" id="KW-0106">Calcium</keyword>
<evidence type="ECO:0000256" key="2">
    <source>
        <dbReference type="ARBA" id="ARBA00022475"/>
    </source>
</evidence>
<feature type="chain" id="PRO_5035296316" description="EGF-like domain-containing protein" evidence="15">
    <location>
        <begin position="25"/>
        <end position="1146"/>
    </location>
</feature>
<dbReference type="Pfam" id="PF00008">
    <property type="entry name" value="EGF"/>
    <property type="match status" value="1"/>
</dbReference>
<name>A0A8J6EGW5_ELECQ</name>
<feature type="region of interest" description="Disordered" evidence="13">
    <location>
        <begin position="563"/>
        <end position="618"/>
    </location>
</feature>
<keyword evidence="6" id="KW-0677">Repeat</keyword>
<dbReference type="PROSITE" id="PS00022">
    <property type="entry name" value="EGF_1"/>
    <property type="match status" value="1"/>
</dbReference>
<keyword evidence="8 14" id="KW-1133">Transmembrane helix</keyword>
<evidence type="ECO:0000256" key="4">
    <source>
        <dbReference type="ARBA" id="ARBA00022692"/>
    </source>
</evidence>
<evidence type="ECO:0000256" key="12">
    <source>
        <dbReference type="PROSITE-ProRule" id="PRU00076"/>
    </source>
</evidence>
<dbReference type="SMART" id="SM00181">
    <property type="entry name" value="EGF"/>
    <property type="match status" value="3"/>
</dbReference>
<keyword evidence="3 12" id="KW-0245">EGF-like domain</keyword>
<evidence type="ECO:0000259" key="16">
    <source>
        <dbReference type="PROSITE" id="PS50026"/>
    </source>
</evidence>
<feature type="compositionally biased region" description="Polar residues" evidence="13">
    <location>
        <begin position="98"/>
        <end position="115"/>
    </location>
</feature>
<dbReference type="PANTHER" id="PTHR24037">
    <property type="entry name" value="HEART DEVELOPMENT PROTEIN WITH EGF-LIKE DOMAINS 1"/>
    <property type="match status" value="1"/>
</dbReference>
<feature type="domain" description="EGF-like" evidence="16">
    <location>
        <begin position="751"/>
        <end position="789"/>
    </location>
</feature>
<evidence type="ECO:0000256" key="10">
    <source>
        <dbReference type="ARBA" id="ARBA00023157"/>
    </source>
</evidence>
<feature type="compositionally biased region" description="Low complexity" evidence="13">
    <location>
        <begin position="502"/>
        <end position="519"/>
    </location>
</feature>
<feature type="region of interest" description="Disordered" evidence="13">
    <location>
        <begin position="659"/>
        <end position="681"/>
    </location>
</feature>
<proteinExistence type="predicted"/>
<keyword evidence="5 15" id="KW-0732">Signal</keyword>
<dbReference type="GO" id="GO:0005886">
    <property type="term" value="C:plasma membrane"/>
    <property type="evidence" value="ECO:0007669"/>
    <property type="project" value="UniProtKB-SubCell"/>
</dbReference>
<feature type="compositionally biased region" description="Polar residues" evidence="13">
    <location>
        <begin position="367"/>
        <end position="400"/>
    </location>
</feature>
<dbReference type="PROSITE" id="PS00010">
    <property type="entry name" value="ASX_HYDROXYL"/>
    <property type="match status" value="1"/>
</dbReference>
<evidence type="ECO:0000256" key="5">
    <source>
        <dbReference type="ARBA" id="ARBA00022729"/>
    </source>
</evidence>
<comment type="caution">
    <text evidence="17">The sequence shown here is derived from an EMBL/GenBank/DDBJ whole genome shotgun (WGS) entry which is preliminary data.</text>
</comment>
<feature type="compositionally biased region" description="Polar residues" evidence="13">
    <location>
        <begin position="418"/>
        <end position="457"/>
    </location>
</feature>
<dbReference type="InterPro" id="IPR001881">
    <property type="entry name" value="EGF-like_Ca-bd_dom"/>
</dbReference>
<feature type="compositionally biased region" description="Polar residues" evidence="13">
    <location>
        <begin position="258"/>
        <end position="277"/>
    </location>
</feature>
<dbReference type="PROSITE" id="PS50026">
    <property type="entry name" value="EGF_3"/>
    <property type="match status" value="2"/>
</dbReference>
<dbReference type="PANTHER" id="PTHR24037:SF3">
    <property type="entry name" value="PROTEIN HEG HOMOLOG 1"/>
    <property type="match status" value="1"/>
</dbReference>
<feature type="compositionally biased region" description="Polar residues" evidence="13">
    <location>
        <begin position="571"/>
        <end position="607"/>
    </location>
</feature>
<dbReference type="AlphaFoldDB" id="A0A8J6EGW5"/>
<dbReference type="GO" id="GO:0023052">
    <property type="term" value="P:signaling"/>
    <property type="evidence" value="ECO:0007669"/>
    <property type="project" value="UniProtKB-ARBA"/>
</dbReference>
<comment type="caution">
    <text evidence="12">Lacks conserved residue(s) required for the propagation of feature annotation.</text>
</comment>
<evidence type="ECO:0000256" key="7">
    <source>
        <dbReference type="ARBA" id="ARBA00022837"/>
    </source>
</evidence>
<comment type="subcellular location">
    <subcellularLocation>
        <location evidence="1">Cell membrane</location>
        <topology evidence="1">Single-pass type I membrane protein</topology>
    </subcellularLocation>
</comment>
<feature type="region of interest" description="Disordered" evidence="13">
    <location>
        <begin position="319"/>
        <end position="345"/>
    </location>
</feature>
<feature type="domain" description="EGF-like" evidence="16">
    <location>
        <begin position="791"/>
        <end position="827"/>
    </location>
</feature>
<evidence type="ECO:0000256" key="1">
    <source>
        <dbReference type="ARBA" id="ARBA00004251"/>
    </source>
</evidence>
<gene>
    <name evidence="17" type="ORF">GDO78_021460</name>
</gene>
<evidence type="ECO:0000313" key="17">
    <source>
        <dbReference type="EMBL" id="KAG9468984.1"/>
    </source>
</evidence>
<keyword evidence="4 14" id="KW-0812">Transmembrane</keyword>
<dbReference type="FunFam" id="2.10.25.10:FF:000038">
    <property type="entry name" value="Fibrillin 2"/>
    <property type="match status" value="1"/>
</dbReference>
<evidence type="ECO:0000256" key="13">
    <source>
        <dbReference type="SAM" id="MobiDB-lite"/>
    </source>
</evidence>
<dbReference type="GO" id="GO:0005509">
    <property type="term" value="F:calcium ion binding"/>
    <property type="evidence" value="ECO:0007669"/>
    <property type="project" value="InterPro"/>
</dbReference>
<accession>A0A8J6EGW5</accession>
<dbReference type="Proteomes" id="UP000770717">
    <property type="component" value="Unassembled WGS sequence"/>
</dbReference>
<keyword evidence="11" id="KW-0325">Glycoprotein</keyword>
<dbReference type="Pfam" id="PF07645">
    <property type="entry name" value="EGF_CA"/>
    <property type="match status" value="1"/>
</dbReference>
<dbReference type="FunFam" id="2.10.25.10:FF:000391">
    <property type="entry name" value="Weary, isoform C"/>
    <property type="match status" value="1"/>
</dbReference>
<feature type="compositionally biased region" description="Polar residues" evidence="13">
    <location>
        <begin position="159"/>
        <end position="180"/>
    </location>
</feature>
<dbReference type="Gene3D" id="2.10.25.10">
    <property type="entry name" value="Laminin"/>
    <property type="match status" value="2"/>
</dbReference>
<feature type="region of interest" description="Disordered" evidence="13">
    <location>
        <begin position="367"/>
        <end position="405"/>
    </location>
</feature>
<dbReference type="SMART" id="SM00179">
    <property type="entry name" value="EGF_CA"/>
    <property type="match status" value="2"/>
</dbReference>
<keyword evidence="9 14" id="KW-0472">Membrane</keyword>
<evidence type="ECO:0000256" key="14">
    <source>
        <dbReference type="SAM" id="Phobius"/>
    </source>
</evidence>
<feature type="compositionally biased region" description="Low complexity" evidence="13">
    <location>
        <begin position="458"/>
        <end position="495"/>
    </location>
</feature>
<dbReference type="SUPFAM" id="SSF57196">
    <property type="entry name" value="EGF/Laminin"/>
    <property type="match status" value="2"/>
</dbReference>
<keyword evidence="2" id="KW-1003">Cell membrane</keyword>
<dbReference type="CDD" id="cd00054">
    <property type="entry name" value="EGF_CA"/>
    <property type="match status" value="2"/>
</dbReference>
<feature type="signal peptide" evidence="15">
    <location>
        <begin position="1"/>
        <end position="24"/>
    </location>
</feature>
<feature type="disulfide bond" evidence="12">
    <location>
        <begin position="779"/>
        <end position="788"/>
    </location>
</feature>
<feature type="region of interest" description="Disordered" evidence="13">
    <location>
        <begin position="418"/>
        <end position="551"/>
    </location>
</feature>
<organism evidence="17 18">
    <name type="scientific">Eleutherodactylus coqui</name>
    <name type="common">Puerto Rican coqui</name>
    <dbReference type="NCBI Taxonomy" id="57060"/>
    <lineage>
        <taxon>Eukaryota</taxon>
        <taxon>Metazoa</taxon>
        <taxon>Chordata</taxon>
        <taxon>Craniata</taxon>
        <taxon>Vertebrata</taxon>
        <taxon>Euteleostomi</taxon>
        <taxon>Amphibia</taxon>
        <taxon>Batrachia</taxon>
        <taxon>Anura</taxon>
        <taxon>Neobatrachia</taxon>
        <taxon>Hyloidea</taxon>
        <taxon>Eleutherodactylidae</taxon>
        <taxon>Eleutherodactylinae</taxon>
        <taxon>Eleutherodactylus</taxon>
        <taxon>Eleutherodactylus</taxon>
    </lineage>
</organism>
<evidence type="ECO:0000256" key="3">
    <source>
        <dbReference type="ARBA" id="ARBA00022536"/>
    </source>
</evidence>
<feature type="compositionally biased region" description="Low complexity" evidence="13">
    <location>
        <begin position="527"/>
        <end position="551"/>
    </location>
</feature>
<evidence type="ECO:0000256" key="6">
    <source>
        <dbReference type="ARBA" id="ARBA00022737"/>
    </source>
</evidence>
<feature type="disulfide bond" evidence="12">
    <location>
        <begin position="760"/>
        <end position="777"/>
    </location>
</feature>
<dbReference type="EMBL" id="WNTK01000654">
    <property type="protein sequence ID" value="KAG9468984.1"/>
    <property type="molecule type" value="Genomic_DNA"/>
</dbReference>
<feature type="compositionally biased region" description="Polar residues" evidence="13">
    <location>
        <begin position="319"/>
        <end position="331"/>
    </location>
</feature>
<feature type="region of interest" description="Disordered" evidence="13">
    <location>
        <begin position="23"/>
        <end position="285"/>
    </location>
</feature>
<evidence type="ECO:0000256" key="8">
    <source>
        <dbReference type="ARBA" id="ARBA00022989"/>
    </source>
</evidence>
<evidence type="ECO:0000313" key="18">
    <source>
        <dbReference type="Proteomes" id="UP000770717"/>
    </source>
</evidence>
<dbReference type="OrthoDB" id="9946171at2759"/>
<dbReference type="GO" id="GO:0007507">
    <property type="term" value="P:heart development"/>
    <property type="evidence" value="ECO:0007669"/>
    <property type="project" value="TreeGrafter"/>
</dbReference>